<evidence type="ECO:0000256" key="8">
    <source>
        <dbReference type="ARBA" id="ARBA00022989"/>
    </source>
</evidence>
<evidence type="ECO:0000256" key="10">
    <source>
        <dbReference type="RuleBase" id="RU364125"/>
    </source>
</evidence>
<evidence type="ECO:0000313" key="11">
    <source>
        <dbReference type="EMBL" id="QDU55309.1"/>
    </source>
</evidence>
<evidence type="ECO:0000256" key="7">
    <source>
        <dbReference type="ARBA" id="ARBA00022779"/>
    </source>
</evidence>
<organism evidence="11 12">
    <name type="scientific">Aeoliella mucimassa</name>
    <dbReference type="NCBI Taxonomy" id="2527972"/>
    <lineage>
        <taxon>Bacteria</taxon>
        <taxon>Pseudomonadati</taxon>
        <taxon>Planctomycetota</taxon>
        <taxon>Planctomycetia</taxon>
        <taxon>Pirellulales</taxon>
        <taxon>Lacipirellulaceae</taxon>
        <taxon>Aeoliella</taxon>
    </lineage>
</organism>
<evidence type="ECO:0000256" key="2">
    <source>
        <dbReference type="ARBA" id="ARBA00004162"/>
    </source>
</evidence>
<evidence type="ECO:0000256" key="5">
    <source>
        <dbReference type="ARBA" id="ARBA00022500"/>
    </source>
</evidence>
<comment type="subcellular location">
    <subcellularLocation>
        <location evidence="2">Cell membrane</location>
        <topology evidence="2">Single-pass membrane protein</topology>
    </subcellularLocation>
</comment>
<comment type="similarity">
    <text evidence="3 10">Belongs to the FliL family.</text>
</comment>
<gene>
    <name evidence="11" type="ORF">Pan181_14980</name>
</gene>
<feature type="transmembrane region" description="Helical" evidence="10">
    <location>
        <begin position="21"/>
        <end position="43"/>
    </location>
</feature>
<keyword evidence="11" id="KW-0966">Cell projection</keyword>
<evidence type="ECO:0000256" key="3">
    <source>
        <dbReference type="ARBA" id="ARBA00008281"/>
    </source>
</evidence>
<dbReference type="GO" id="GO:0006935">
    <property type="term" value="P:chemotaxis"/>
    <property type="evidence" value="ECO:0007669"/>
    <property type="project" value="UniProtKB-KW"/>
</dbReference>
<evidence type="ECO:0000256" key="9">
    <source>
        <dbReference type="ARBA" id="ARBA00023136"/>
    </source>
</evidence>
<sequence>MADSPETTNEPVKKGFGLIGLIKAVVVVTLIVVVEVGAASVFIPTAQDAESTARKVAAAEEGDLEDEDAKAKAKAQEAALLAEKSTLEANLGLFNVTRYNPENDTTLIVDFELFGVVLSDDESDFFAQFERNKVRFREQVIMTLGSADSTDLTDPELALLKRRILEKTNRALGKPLVQEVLFSKFNFVER</sequence>
<proteinExistence type="inferred from homology"/>
<evidence type="ECO:0000256" key="4">
    <source>
        <dbReference type="ARBA" id="ARBA00022475"/>
    </source>
</evidence>
<accession>A0A518AKQ5</accession>
<evidence type="ECO:0000313" key="12">
    <source>
        <dbReference type="Proteomes" id="UP000315750"/>
    </source>
</evidence>
<reference evidence="11 12" key="1">
    <citation type="submission" date="2019-02" db="EMBL/GenBank/DDBJ databases">
        <title>Deep-cultivation of Planctomycetes and their phenomic and genomic characterization uncovers novel biology.</title>
        <authorList>
            <person name="Wiegand S."/>
            <person name="Jogler M."/>
            <person name="Boedeker C."/>
            <person name="Pinto D."/>
            <person name="Vollmers J."/>
            <person name="Rivas-Marin E."/>
            <person name="Kohn T."/>
            <person name="Peeters S.H."/>
            <person name="Heuer A."/>
            <person name="Rast P."/>
            <person name="Oberbeckmann S."/>
            <person name="Bunk B."/>
            <person name="Jeske O."/>
            <person name="Meyerdierks A."/>
            <person name="Storesund J.E."/>
            <person name="Kallscheuer N."/>
            <person name="Luecker S."/>
            <person name="Lage O.M."/>
            <person name="Pohl T."/>
            <person name="Merkel B.J."/>
            <person name="Hornburger P."/>
            <person name="Mueller R.-W."/>
            <person name="Bruemmer F."/>
            <person name="Labrenz M."/>
            <person name="Spormann A.M."/>
            <person name="Op den Camp H."/>
            <person name="Overmann J."/>
            <person name="Amann R."/>
            <person name="Jetten M.S.M."/>
            <person name="Mascher T."/>
            <person name="Medema M.H."/>
            <person name="Devos D.P."/>
            <person name="Kaster A.-K."/>
            <person name="Ovreas L."/>
            <person name="Rohde M."/>
            <person name="Galperin M.Y."/>
            <person name="Jogler C."/>
        </authorList>
    </citation>
    <scope>NUCLEOTIDE SEQUENCE [LARGE SCALE GENOMIC DNA]</scope>
    <source>
        <strain evidence="11 12">Pan181</strain>
    </source>
</reference>
<protein>
    <recommendedName>
        <fullName evidence="10">Flagellar protein FliL</fullName>
    </recommendedName>
</protein>
<keyword evidence="12" id="KW-1185">Reference proteome</keyword>
<dbReference type="EMBL" id="CP036278">
    <property type="protein sequence ID" value="QDU55309.1"/>
    <property type="molecule type" value="Genomic_DNA"/>
</dbReference>
<keyword evidence="11" id="KW-0969">Cilium</keyword>
<dbReference type="GO" id="GO:0005886">
    <property type="term" value="C:plasma membrane"/>
    <property type="evidence" value="ECO:0007669"/>
    <property type="project" value="UniProtKB-SubCell"/>
</dbReference>
<keyword evidence="6 10" id="KW-0812">Transmembrane</keyword>
<evidence type="ECO:0000256" key="1">
    <source>
        <dbReference type="ARBA" id="ARBA00002254"/>
    </source>
</evidence>
<dbReference type="KEGG" id="amuc:Pan181_14980"/>
<keyword evidence="5 10" id="KW-0145">Chemotaxis</keyword>
<keyword evidence="8 10" id="KW-1133">Transmembrane helix</keyword>
<dbReference type="InterPro" id="IPR005503">
    <property type="entry name" value="FliL"/>
</dbReference>
<keyword evidence="9 10" id="KW-0472">Membrane</keyword>
<name>A0A518AKQ5_9BACT</name>
<dbReference type="OrthoDB" id="279097at2"/>
<dbReference type="Proteomes" id="UP000315750">
    <property type="component" value="Chromosome"/>
</dbReference>
<dbReference type="GO" id="GO:0009425">
    <property type="term" value="C:bacterial-type flagellum basal body"/>
    <property type="evidence" value="ECO:0007669"/>
    <property type="project" value="InterPro"/>
</dbReference>
<dbReference type="RefSeq" id="WP_145246179.1">
    <property type="nucleotide sequence ID" value="NZ_CP036278.1"/>
</dbReference>
<keyword evidence="4 10" id="KW-1003">Cell membrane</keyword>
<dbReference type="Pfam" id="PF03748">
    <property type="entry name" value="FliL"/>
    <property type="match status" value="1"/>
</dbReference>
<comment type="function">
    <text evidence="1 10">Controls the rotational direction of flagella during chemotaxis.</text>
</comment>
<keyword evidence="7 10" id="KW-0283">Flagellar rotation</keyword>
<evidence type="ECO:0000256" key="6">
    <source>
        <dbReference type="ARBA" id="ARBA00022692"/>
    </source>
</evidence>
<keyword evidence="11" id="KW-0282">Flagellum</keyword>
<dbReference type="AlphaFoldDB" id="A0A518AKQ5"/>
<dbReference type="GO" id="GO:0071973">
    <property type="term" value="P:bacterial-type flagellum-dependent cell motility"/>
    <property type="evidence" value="ECO:0007669"/>
    <property type="project" value="InterPro"/>
</dbReference>